<feature type="transmembrane region" description="Helical" evidence="6">
    <location>
        <begin position="99"/>
        <end position="121"/>
    </location>
</feature>
<accession>A0A834GUP0</accession>
<name>A0A834GUP0_RHOSS</name>
<gene>
    <name evidence="9" type="ORF">RHSIM_Rhsim07G0040100</name>
</gene>
<evidence type="ECO:0000256" key="2">
    <source>
        <dbReference type="ARBA" id="ARBA00009324"/>
    </source>
</evidence>
<keyword evidence="10" id="KW-1185">Reference proteome</keyword>
<dbReference type="GO" id="GO:0016491">
    <property type="term" value="F:oxidoreductase activity"/>
    <property type="evidence" value="ECO:0007669"/>
    <property type="project" value="InterPro"/>
</dbReference>
<dbReference type="AlphaFoldDB" id="A0A834GUP0"/>
<sequence length="1221" mass="140307">MASKPGVLTDWPWTPLGSFKYVVLAPWVVHSVYSFATKNESERDNVPILVLPFLLWRMIHNQIWISISRHRTAKGSNRIIDKSIDFEQVDRESNWDDQILLNGLLFYIGNIIVPGASHLPIWRTDGVVLTALIHAGPVEFLYYWLHRALHHHYLYSRYHSHHHSSIVTEPITSVIHPFAEHISYFLLFAIPMVTTVLTGTSSLAALFGYITYIDLMNNMGHCNFELIPKWLFSIFPPLKYMMYTPSYHSLHHTQFRTNYSLFMPFYDYVYGTMDKSTDSLYETTLEREEESPNVVHLTHLTTPESIYHLPIGFASFASKPQKSKWYLWLMWPVTFWSMFMTCLHGRTFVVERNAFGKLKLQSWAIPRYTIQFLFQWQREAISGLVEQAIIEAEARGTKGEEINRNGEVYIQRYPQLKVKVVDGSSLVVAVVLNSIPKGTIQVLLRGSLSKVAYSIASALCQRGIQVSTFYKIEYERLKLSTGYGSDLVLSRSYSEKVWLVGDGLSEQEQQKAPKGTLFIPYSQFPPKRTRNDCLYHHTPAMVAPSSLENLNSCEASKNQKFSTELVGESKSEKFQTKRKAMASKPGVLTNWPWTPLGSFKYVVLAPWVVHSMYSFATKNESKRDNVPILILPFLLWRAIHNQIWISISRHRTAKGNNRIVDKSIDFEQVDRESNWDDQILLNGLLFYIGNIIVPGASHLPIWRTDGVVLTALIHAGPVEFFYYWLHRALHHHYFYSRYHSHHHSSIVTEPITSVIHPFAEHMSYFLLFAIPIVTTVLTGTTSLAALFGYISYIDLMNNMGHCNFELIPKWLFSIFPPLKYMMYTPSYHSLHHTQFRTNYSLFMPFYDYVYGTMDKSTDSLYEKTLEREEEFPSVVHLTHLTTPESIYHLPIGFASFASKPQKSKWYLLLMWPVTFWSMFMTCLHGRTFIAERNAFGKLKLQSWAIPRYTIQFLFQWQREAISGLIEQAIIEAEARGTKGKEINRNGEVYIQRYPQLKVKVVDGSSLVVAVVLNSIPKGTTQVLLKGSLSKVAYSIASALCRRGIQPDCLGSTCWDGFENVRPPIAGFRPSGPMVFIQLVSTFYKIEYERLKLSTGYGSDLVLLRSYSDKVWLVGDGLSEEEQQKAPKGTLFIPYSQFPPKKVRNDCLYHHTPAMVAPSSLENLNSCENWLPRKAMSASRVAGIVHALEGWNVNECGQKMFDVEQVWEACLKHGFRPLLTPN</sequence>
<feature type="domain" description="Fatty acid hydroxylase" evidence="7">
    <location>
        <begin position="718"/>
        <end position="852"/>
    </location>
</feature>
<dbReference type="OrthoDB" id="408954at2759"/>
<feature type="domain" description="Very-long-chain aldehyde decarbonylase CER1-like C-terminal" evidence="8">
    <location>
        <begin position="1080"/>
        <end position="1216"/>
    </location>
</feature>
<feature type="transmembrane region" description="Helical" evidence="6">
    <location>
        <begin position="127"/>
        <end position="145"/>
    </location>
</feature>
<dbReference type="GO" id="GO:0016020">
    <property type="term" value="C:membrane"/>
    <property type="evidence" value="ECO:0007669"/>
    <property type="project" value="UniProtKB-SubCell"/>
</dbReference>
<dbReference type="InterPro" id="IPR021940">
    <property type="entry name" value="CER1-like_C"/>
</dbReference>
<dbReference type="Pfam" id="PF04116">
    <property type="entry name" value="FA_hydroxylase"/>
    <property type="match status" value="2"/>
</dbReference>
<feature type="domain" description="Fatty acid hydroxylase" evidence="7">
    <location>
        <begin position="138"/>
        <end position="272"/>
    </location>
</feature>
<evidence type="ECO:0000313" key="10">
    <source>
        <dbReference type="Proteomes" id="UP000626092"/>
    </source>
</evidence>
<dbReference type="EMBL" id="WJXA01000007">
    <property type="protein sequence ID" value="KAF7139631.1"/>
    <property type="molecule type" value="Genomic_DNA"/>
</dbReference>
<keyword evidence="5 6" id="KW-0472">Membrane</keyword>
<evidence type="ECO:0000256" key="1">
    <source>
        <dbReference type="ARBA" id="ARBA00004141"/>
    </source>
</evidence>
<organism evidence="9 10">
    <name type="scientific">Rhododendron simsii</name>
    <name type="common">Sims's rhododendron</name>
    <dbReference type="NCBI Taxonomy" id="118357"/>
    <lineage>
        <taxon>Eukaryota</taxon>
        <taxon>Viridiplantae</taxon>
        <taxon>Streptophyta</taxon>
        <taxon>Embryophyta</taxon>
        <taxon>Tracheophyta</taxon>
        <taxon>Spermatophyta</taxon>
        <taxon>Magnoliopsida</taxon>
        <taxon>eudicotyledons</taxon>
        <taxon>Gunneridae</taxon>
        <taxon>Pentapetalae</taxon>
        <taxon>asterids</taxon>
        <taxon>Ericales</taxon>
        <taxon>Ericaceae</taxon>
        <taxon>Ericoideae</taxon>
        <taxon>Rhodoreae</taxon>
        <taxon>Rhododendron</taxon>
    </lineage>
</organism>
<reference evidence="9" key="1">
    <citation type="submission" date="2019-11" db="EMBL/GenBank/DDBJ databases">
        <authorList>
            <person name="Liu Y."/>
            <person name="Hou J."/>
            <person name="Li T.-Q."/>
            <person name="Guan C.-H."/>
            <person name="Wu X."/>
            <person name="Wu H.-Z."/>
            <person name="Ling F."/>
            <person name="Zhang R."/>
            <person name="Shi X.-G."/>
            <person name="Ren J.-P."/>
            <person name="Chen E.-F."/>
            <person name="Sun J.-M."/>
        </authorList>
    </citation>
    <scope>NUCLEOTIDE SEQUENCE</scope>
    <source>
        <strain evidence="9">Adult_tree_wgs_1</strain>
        <tissue evidence="9">Leaves</tissue>
    </source>
</reference>
<dbReference type="InterPro" id="IPR006694">
    <property type="entry name" value="Fatty_acid_hydroxylase"/>
</dbReference>
<evidence type="ECO:0000256" key="3">
    <source>
        <dbReference type="ARBA" id="ARBA00022692"/>
    </source>
</evidence>
<evidence type="ECO:0000256" key="5">
    <source>
        <dbReference type="ARBA" id="ARBA00023136"/>
    </source>
</evidence>
<feature type="transmembrane region" description="Helical" evidence="6">
    <location>
        <begin position="679"/>
        <end position="701"/>
    </location>
</feature>
<dbReference type="GO" id="GO:0008610">
    <property type="term" value="P:lipid biosynthetic process"/>
    <property type="evidence" value="ECO:0007669"/>
    <property type="project" value="InterPro"/>
</dbReference>
<comment type="similarity">
    <text evidence="2">Belongs to the sterol desaturase family.</text>
</comment>
<proteinExistence type="inferred from homology"/>
<feature type="transmembrane region" description="Helical" evidence="6">
    <location>
        <begin position="184"/>
        <end position="210"/>
    </location>
</feature>
<feature type="transmembrane region" description="Helical" evidence="6">
    <location>
        <begin position="905"/>
        <end position="923"/>
    </location>
</feature>
<keyword evidence="4 6" id="KW-1133">Transmembrane helix</keyword>
<dbReference type="Proteomes" id="UP000626092">
    <property type="component" value="Unassembled WGS sequence"/>
</dbReference>
<evidence type="ECO:0000256" key="4">
    <source>
        <dbReference type="ARBA" id="ARBA00022989"/>
    </source>
</evidence>
<evidence type="ECO:0000256" key="6">
    <source>
        <dbReference type="SAM" id="Phobius"/>
    </source>
</evidence>
<feature type="transmembrane region" description="Helical" evidence="6">
    <location>
        <begin position="764"/>
        <end position="790"/>
    </location>
</feature>
<feature type="transmembrane region" description="Helical" evidence="6">
    <location>
        <begin position="707"/>
        <end position="725"/>
    </location>
</feature>
<feature type="domain" description="Very-long-chain aldehyde decarbonylase CER1-like C-terminal" evidence="8">
    <location>
        <begin position="442"/>
        <end position="556"/>
    </location>
</feature>
<dbReference type="Pfam" id="PF12076">
    <property type="entry name" value="CER1-like_C"/>
    <property type="match status" value="2"/>
</dbReference>
<dbReference type="GO" id="GO:0005506">
    <property type="term" value="F:iron ion binding"/>
    <property type="evidence" value="ECO:0007669"/>
    <property type="project" value="InterPro"/>
</dbReference>
<dbReference type="PANTHER" id="PTHR11863">
    <property type="entry name" value="STEROL DESATURASE"/>
    <property type="match status" value="1"/>
</dbReference>
<evidence type="ECO:0000259" key="7">
    <source>
        <dbReference type="Pfam" id="PF04116"/>
    </source>
</evidence>
<comment type="subcellular location">
    <subcellularLocation>
        <location evidence="1">Membrane</location>
        <topology evidence="1">Multi-pass membrane protein</topology>
    </subcellularLocation>
</comment>
<protein>
    <recommendedName>
        <fullName evidence="11">Protein ECERIFERUM 1-like</fullName>
    </recommendedName>
</protein>
<feature type="transmembrane region" description="Helical" evidence="6">
    <location>
        <begin position="325"/>
        <end position="343"/>
    </location>
</feature>
<evidence type="ECO:0000259" key="8">
    <source>
        <dbReference type="Pfam" id="PF12076"/>
    </source>
</evidence>
<evidence type="ECO:0008006" key="11">
    <source>
        <dbReference type="Google" id="ProtNLM"/>
    </source>
</evidence>
<comment type="caution">
    <text evidence="9">The sequence shown here is derived from an EMBL/GenBank/DDBJ whole genome shotgun (WGS) entry which is preliminary data.</text>
</comment>
<dbReference type="InterPro" id="IPR050307">
    <property type="entry name" value="Sterol_Desaturase_Related"/>
</dbReference>
<evidence type="ECO:0000313" key="9">
    <source>
        <dbReference type="EMBL" id="KAF7139631.1"/>
    </source>
</evidence>
<keyword evidence="3 6" id="KW-0812">Transmembrane</keyword>